<feature type="domain" description="PAS" evidence="14">
    <location>
        <begin position="521"/>
        <end position="560"/>
    </location>
</feature>
<feature type="domain" description="PAC" evidence="15">
    <location>
        <begin position="910"/>
        <end position="962"/>
    </location>
</feature>
<feature type="domain" description="Phytochrome chromophore attachment site" evidence="11">
    <location>
        <begin position="313"/>
        <end position="449"/>
    </location>
</feature>
<accession>A0A098TK46</accession>
<dbReference type="PROSITE" id="PS50113">
    <property type="entry name" value="PAC"/>
    <property type="match status" value="2"/>
</dbReference>
<keyword evidence="6" id="KW-0418">Kinase</keyword>
<dbReference type="Proteomes" id="UP000030170">
    <property type="component" value="Unassembled WGS sequence"/>
</dbReference>
<evidence type="ECO:0000256" key="4">
    <source>
        <dbReference type="ARBA" id="ARBA00022553"/>
    </source>
</evidence>
<evidence type="ECO:0000259" key="12">
    <source>
        <dbReference type="PROSITE" id="PS50109"/>
    </source>
</evidence>
<keyword evidence="7" id="KW-0902">Two-component regulatory system</keyword>
<evidence type="ECO:0000259" key="11">
    <source>
        <dbReference type="PROSITE" id="PS50046"/>
    </source>
</evidence>
<evidence type="ECO:0000256" key="1">
    <source>
        <dbReference type="ARBA" id="ARBA00000085"/>
    </source>
</evidence>
<dbReference type="InterPro" id="IPR011006">
    <property type="entry name" value="CheY-like_superfamily"/>
</dbReference>
<evidence type="ECO:0000259" key="15">
    <source>
        <dbReference type="PROSITE" id="PS50113"/>
    </source>
</evidence>
<dbReference type="InterPro" id="IPR004358">
    <property type="entry name" value="Sig_transdc_His_kin-like_C"/>
</dbReference>
<keyword evidence="8" id="KW-0472">Membrane</keyword>
<dbReference type="InterPro" id="IPR001789">
    <property type="entry name" value="Sig_transdc_resp-reg_receiver"/>
</dbReference>
<comment type="similarity">
    <text evidence="2">In the N-terminal section; belongs to the phytochrome family.</text>
</comment>
<dbReference type="FunFam" id="1.10.287.130:FF:000001">
    <property type="entry name" value="Two-component sensor histidine kinase"/>
    <property type="match status" value="1"/>
</dbReference>
<sequence length="1209" mass="137395">MKESKAMIQASRTVLMVENSPEERQRLRHYLLQDNRYTYTLLEADTGAAGLAQYRIAQPDAILLNGLLPDLNGLEFLQALQPQIGCPDLPVVMLIEGGNEDWVAQALQQGAHQYLYHSTLTAETLRLALHSVIKQGELQRQVAALTANTDQTLAVLRHREEQLRLALESAWMGIWDWDIVNDHLVWDDRMYELYGIDPADFLGAYQAWEASVHPEDQAMAREAIQQAIRGEKDYDPVFRVVCPNGTLRTLKANAIVQRNSQGEAQRMIGVNYDISLQQAALRERQQAQEMLQQQLEHQHLMMEITQRIRRSLNLQDTLQTTVDEVRNYLQTDRVIIFKFSPTWNGTVVVESVGTNWTSILGTQIEDPCFGQSYVEPFKHGLVTAKSNIYTAGISPCHLQLLVNFQVQANIVVPILQGDELWGLLVAHHCLAPRQWQTSETDLLQQLADQVSIALQQSTLFEQVQSELKQRQQAELALQELNGELEQRVAERTAELTRVNNRLLETLLDQQHTQLILHEQAQLLDLAHDTILTHDLNDVITFWNQGAEFMYGWTKAEAIGQVSHTLLQTQFPRPLAEIQAELLEQGYWEGELVHTHRDGRMLIVDSRWVMQKDQIGKPIKVLEINTDISAAKRDEVVRKQAEDVIRQQAERESLLLEMSQRIRQSLDLQTIFRTASEEIRQFIHADRVGIFKFYPDANFDDGEFVSESVTAGFDSVLEIRIHDHCFGEQYAVYYQQGRIQAIDDIETAGLLDCHRDVLARFQIRANLIVPLLNGDNLWGLLCIHQCSAPRPWQEVEIDLVKQIANQLAIAIQQSELYEKLQLELQERQQSAAVLQEAERRWRSLFESSNLAVFNSDTRGTINAANPCLLKLTGYTEPEMIGQNWFDLLVLPDLAQEQFRQFQENLRQESFPSAQTRILTKSREEKVINWSHTLLRNPTGEVVGVMGIGEDITQRQAVEKLKDEFISIVSHELRTPLTSIRGSLGLLATGVMDDEPEAMRRMIEIAAIDTERLVRLVNDMLDLEKLEAGKVSLVREWCDAADLMQRSIEVMETSAQEAGVILVIYPLSIQIWVAPDRIIQTLTNLLSNAIKFSSPGGIVWLRAAVREDKMVSARDAEIPFPPLSRHPVIPASRHILFSIQDQGRGIPSNKLESIFGRFQQVDASDSRDQGGTGLGLAICQSIVQQHGGQIWVESIWGQGSTFFFTLPLQPH</sequence>
<dbReference type="InterPro" id="IPR035965">
    <property type="entry name" value="PAS-like_dom_sf"/>
</dbReference>
<dbReference type="PANTHER" id="PTHR43047">
    <property type="entry name" value="TWO-COMPONENT HISTIDINE PROTEIN KINASE"/>
    <property type="match status" value="1"/>
</dbReference>
<dbReference type="Pfam" id="PF00072">
    <property type="entry name" value="Response_reg"/>
    <property type="match status" value="1"/>
</dbReference>
<dbReference type="CDD" id="cd00156">
    <property type="entry name" value="REC"/>
    <property type="match status" value="1"/>
</dbReference>
<dbReference type="Pfam" id="PF01590">
    <property type="entry name" value="GAF"/>
    <property type="match status" value="2"/>
</dbReference>
<dbReference type="Gene3D" id="1.10.287.130">
    <property type="match status" value="1"/>
</dbReference>
<dbReference type="PROSITE" id="PS50112">
    <property type="entry name" value="PAS"/>
    <property type="match status" value="3"/>
</dbReference>
<feature type="domain" description="Response regulatory" evidence="13">
    <location>
        <begin position="13"/>
        <end position="132"/>
    </location>
</feature>
<dbReference type="CDD" id="cd00130">
    <property type="entry name" value="PAS"/>
    <property type="match status" value="3"/>
</dbReference>
<comment type="caution">
    <text evidence="16">The sequence shown here is derived from an EMBL/GenBank/DDBJ whole genome shotgun (WGS) entry which is preliminary data.</text>
</comment>
<evidence type="ECO:0000256" key="5">
    <source>
        <dbReference type="ARBA" id="ARBA00022679"/>
    </source>
</evidence>
<feature type="domain" description="PAS" evidence="14">
    <location>
        <begin position="159"/>
        <end position="231"/>
    </location>
</feature>
<dbReference type="Gene3D" id="3.30.565.10">
    <property type="entry name" value="Histidine kinase-like ATPase, C-terminal domain"/>
    <property type="match status" value="1"/>
</dbReference>
<dbReference type="InterPro" id="IPR001610">
    <property type="entry name" value="PAC"/>
</dbReference>
<dbReference type="PANTHER" id="PTHR43047:SF72">
    <property type="entry name" value="OSMOSENSING HISTIDINE PROTEIN KINASE SLN1"/>
    <property type="match status" value="1"/>
</dbReference>
<dbReference type="PROSITE" id="PS50109">
    <property type="entry name" value="HIS_KIN"/>
    <property type="match status" value="1"/>
</dbReference>
<dbReference type="InterPro" id="IPR013655">
    <property type="entry name" value="PAS_fold_3"/>
</dbReference>
<dbReference type="SUPFAM" id="SSF47384">
    <property type="entry name" value="Homodimeric domain of signal transducing histidine kinase"/>
    <property type="match status" value="1"/>
</dbReference>
<proteinExistence type="inferred from homology"/>
<dbReference type="NCBIfam" id="TIGR00229">
    <property type="entry name" value="sensory_box"/>
    <property type="match status" value="3"/>
</dbReference>
<dbReference type="InterPro" id="IPR036890">
    <property type="entry name" value="HATPase_C_sf"/>
</dbReference>
<dbReference type="STRING" id="1497020.DO97_11220"/>
<dbReference type="InterPro" id="IPR013656">
    <property type="entry name" value="PAS_4"/>
</dbReference>
<dbReference type="CDD" id="cd16922">
    <property type="entry name" value="HATPase_EvgS-ArcB-TorS-like"/>
    <property type="match status" value="1"/>
</dbReference>
<dbReference type="SMART" id="SM00448">
    <property type="entry name" value="REC"/>
    <property type="match status" value="1"/>
</dbReference>
<dbReference type="PROSITE" id="PS50110">
    <property type="entry name" value="RESPONSE_REGULATORY"/>
    <property type="match status" value="1"/>
</dbReference>
<dbReference type="GO" id="GO:0000155">
    <property type="term" value="F:phosphorelay sensor kinase activity"/>
    <property type="evidence" value="ECO:0007669"/>
    <property type="project" value="InterPro"/>
</dbReference>
<dbReference type="Pfam" id="PF02518">
    <property type="entry name" value="HATPase_c"/>
    <property type="match status" value="1"/>
</dbReference>
<dbReference type="SUPFAM" id="SSF52172">
    <property type="entry name" value="CheY-like"/>
    <property type="match status" value="1"/>
</dbReference>
<evidence type="ECO:0000256" key="9">
    <source>
        <dbReference type="PROSITE-ProRule" id="PRU00169"/>
    </source>
</evidence>
<dbReference type="Gene3D" id="3.30.450.20">
    <property type="entry name" value="PAS domain"/>
    <property type="match status" value="3"/>
</dbReference>
<dbReference type="Pfam" id="PF08448">
    <property type="entry name" value="PAS_4"/>
    <property type="match status" value="2"/>
</dbReference>
<dbReference type="Pfam" id="PF00512">
    <property type="entry name" value="HisKA"/>
    <property type="match status" value="1"/>
</dbReference>
<dbReference type="InterPro" id="IPR036097">
    <property type="entry name" value="HisK_dim/P_sf"/>
</dbReference>
<dbReference type="SMART" id="SM00086">
    <property type="entry name" value="PAC"/>
    <property type="match status" value="3"/>
</dbReference>
<dbReference type="Gene3D" id="3.30.450.40">
    <property type="match status" value="2"/>
</dbReference>
<feature type="domain" description="PAC" evidence="15">
    <location>
        <begin position="234"/>
        <end position="286"/>
    </location>
</feature>
<feature type="domain" description="PAS" evidence="14">
    <location>
        <begin position="836"/>
        <end position="907"/>
    </location>
</feature>
<evidence type="ECO:0000256" key="6">
    <source>
        <dbReference type="ARBA" id="ARBA00022777"/>
    </source>
</evidence>
<keyword evidence="10" id="KW-0175">Coiled coil</keyword>
<evidence type="ECO:0000313" key="17">
    <source>
        <dbReference type="Proteomes" id="UP000030170"/>
    </source>
</evidence>
<dbReference type="GO" id="GO:0005886">
    <property type="term" value="C:plasma membrane"/>
    <property type="evidence" value="ECO:0007669"/>
    <property type="project" value="TreeGrafter"/>
</dbReference>
<dbReference type="SMART" id="SM00387">
    <property type="entry name" value="HATPase_c"/>
    <property type="match status" value="1"/>
</dbReference>
<feature type="coiled-coil region" evidence="10">
    <location>
        <begin position="463"/>
        <end position="501"/>
    </location>
</feature>
<reference evidence="16 17" key="1">
    <citation type="journal article" date="2014" name="Mol. Ecol.">
        <title>Evolution of Synechococcus.</title>
        <authorList>
            <person name="Dvorak P."/>
            <person name="Casamatta D."/>
            <person name="Hasler P."/>
            <person name="Poulickova A."/>
            <person name="Ondrej V."/>
            <person name="Sanges R."/>
        </authorList>
    </citation>
    <scope>NUCLEOTIDE SEQUENCE [LARGE SCALE GENOMIC DNA]</scope>
    <source>
        <strain evidence="16 17">CAUP A 1101</strain>
    </source>
</reference>
<dbReference type="FunFam" id="3.30.565.10:FF:000006">
    <property type="entry name" value="Sensor histidine kinase WalK"/>
    <property type="match status" value="1"/>
</dbReference>
<evidence type="ECO:0000256" key="7">
    <source>
        <dbReference type="ARBA" id="ARBA00023012"/>
    </source>
</evidence>
<evidence type="ECO:0000256" key="10">
    <source>
        <dbReference type="SAM" id="Coils"/>
    </source>
</evidence>
<protein>
    <recommendedName>
        <fullName evidence="3">histidine kinase</fullName>
        <ecNumber evidence="3">2.7.13.3</ecNumber>
    </recommendedName>
</protein>
<dbReference type="PRINTS" id="PR00344">
    <property type="entry name" value="BCTRLSENSOR"/>
</dbReference>
<gene>
    <name evidence="16" type="ORF">DO97_11220</name>
</gene>
<evidence type="ECO:0000256" key="2">
    <source>
        <dbReference type="ARBA" id="ARBA00006402"/>
    </source>
</evidence>
<dbReference type="Pfam" id="PF08447">
    <property type="entry name" value="PAS_3"/>
    <property type="match status" value="1"/>
</dbReference>
<dbReference type="InterPro" id="IPR016132">
    <property type="entry name" value="Phyto_chromo_attachment"/>
</dbReference>
<dbReference type="SMART" id="SM00065">
    <property type="entry name" value="GAF"/>
    <property type="match status" value="2"/>
</dbReference>
<comment type="catalytic activity">
    <reaction evidence="1">
        <text>ATP + protein L-histidine = ADP + protein N-phospho-L-histidine.</text>
        <dbReference type="EC" id="2.7.13.3"/>
    </reaction>
</comment>
<dbReference type="SUPFAM" id="SSF55874">
    <property type="entry name" value="ATPase domain of HSP90 chaperone/DNA topoisomerase II/histidine kinase"/>
    <property type="match status" value="1"/>
</dbReference>
<dbReference type="PROSITE" id="PS50046">
    <property type="entry name" value="PHYTOCHROME_2"/>
    <property type="match status" value="2"/>
</dbReference>
<name>A0A098TK46_9CYAN</name>
<dbReference type="Gene3D" id="3.40.50.2300">
    <property type="match status" value="1"/>
</dbReference>
<dbReference type="EMBL" id="JJML01000033">
    <property type="protein sequence ID" value="KGF72212.1"/>
    <property type="molecule type" value="Genomic_DNA"/>
</dbReference>
<dbReference type="EC" id="2.7.13.3" evidence="3"/>
<organism evidence="16 17">
    <name type="scientific">Neosynechococcus sphagnicola sy1</name>
    <dbReference type="NCBI Taxonomy" id="1497020"/>
    <lineage>
        <taxon>Bacteria</taxon>
        <taxon>Bacillati</taxon>
        <taxon>Cyanobacteriota</taxon>
        <taxon>Cyanophyceae</taxon>
        <taxon>Neosynechococcales</taxon>
        <taxon>Neosynechococcaceae</taxon>
        <taxon>Neosynechococcus</taxon>
    </lineage>
</organism>
<dbReference type="SUPFAM" id="SSF55785">
    <property type="entry name" value="PYP-like sensor domain (PAS domain)"/>
    <property type="match status" value="3"/>
</dbReference>
<dbReference type="CDD" id="cd00082">
    <property type="entry name" value="HisKA"/>
    <property type="match status" value="1"/>
</dbReference>
<evidence type="ECO:0000259" key="13">
    <source>
        <dbReference type="PROSITE" id="PS50110"/>
    </source>
</evidence>
<dbReference type="InterPro" id="IPR000700">
    <property type="entry name" value="PAS-assoc_C"/>
</dbReference>
<dbReference type="InterPro" id="IPR029016">
    <property type="entry name" value="GAF-like_dom_sf"/>
</dbReference>
<keyword evidence="4" id="KW-0597">Phosphoprotein</keyword>
<dbReference type="InterPro" id="IPR000014">
    <property type="entry name" value="PAS"/>
</dbReference>
<dbReference type="SMART" id="SM00388">
    <property type="entry name" value="HisKA"/>
    <property type="match status" value="1"/>
</dbReference>
<dbReference type="InterPro" id="IPR003018">
    <property type="entry name" value="GAF"/>
</dbReference>
<dbReference type="InterPro" id="IPR003661">
    <property type="entry name" value="HisK_dim/P_dom"/>
</dbReference>
<keyword evidence="17" id="KW-1185">Reference proteome</keyword>
<evidence type="ECO:0000256" key="8">
    <source>
        <dbReference type="ARBA" id="ARBA00023136"/>
    </source>
</evidence>
<dbReference type="SMART" id="SM00091">
    <property type="entry name" value="PAS"/>
    <property type="match status" value="3"/>
</dbReference>
<dbReference type="InterPro" id="IPR003594">
    <property type="entry name" value="HATPase_dom"/>
</dbReference>
<evidence type="ECO:0000256" key="3">
    <source>
        <dbReference type="ARBA" id="ARBA00012438"/>
    </source>
</evidence>
<evidence type="ECO:0000259" key="14">
    <source>
        <dbReference type="PROSITE" id="PS50112"/>
    </source>
</evidence>
<dbReference type="SUPFAM" id="SSF55781">
    <property type="entry name" value="GAF domain-like"/>
    <property type="match status" value="2"/>
</dbReference>
<feature type="domain" description="Histidine kinase" evidence="12">
    <location>
        <begin position="966"/>
        <end position="1208"/>
    </location>
</feature>
<keyword evidence="5" id="KW-0808">Transferase</keyword>
<dbReference type="AlphaFoldDB" id="A0A098TK46"/>
<evidence type="ECO:0000313" key="16">
    <source>
        <dbReference type="EMBL" id="KGF72212.1"/>
    </source>
</evidence>
<feature type="domain" description="Phytochrome chromophore attachment site" evidence="11">
    <location>
        <begin position="666"/>
        <end position="805"/>
    </location>
</feature>
<dbReference type="Gene3D" id="2.10.70.100">
    <property type="match status" value="1"/>
</dbReference>
<dbReference type="GO" id="GO:0009927">
    <property type="term" value="F:histidine phosphotransfer kinase activity"/>
    <property type="evidence" value="ECO:0007669"/>
    <property type="project" value="TreeGrafter"/>
</dbReference>
<dbReference type="InterPro" id="IPR005467">
    <property type="entry name" value="His_kinase_dom"/>
</dbReference>
<comment type="caution">
    <text evidence="9">Lacks conserved residue(s) required for the propagation of feature annotation.</text>
</comment>